<evidence type="ECO:0000313" key="3">
    <source>
        <dbReference type="Proteomes" id="UP000053477"/>
    </source>
</evidence>
<keyword evidence="3" id="KW-1185">Reference proteome</keyword>
<evidence type="ECO:0000313" key="2">
    <source>
        <dbReference type="EMBL" id="KLO10822.1"/>
    </source>
</evidence>
<feature type="chain" id="PRO_5005201909" evidence="1">
    <location>
        <begin position="21"/>
        <end position="146"/>
    </location>
</feature>
<feature type="signal peptide" evidence="1">
    <location>
        <begin position="1"/>
        <end position="20"/>
    </location>
</feature>
<reference evidence="2 3" key="1">
    <citation type="submission" date="2015-04" db="EMBL/GenBank/DDBJ databases">
        <title>Complete genome sequence of Schizopora paradoxa KUC8140, a cosmopolitan wood degrader in East Asia.</title>
        <authorList>
            <consortium name="DOE Joint Genome Institute"/>
            <person name="Min B."/>
            <person name="Park H."/>
            <person name="Jang Y."/>
            <person name="Kim J.-J."/>
            <person name="Kim K.H."/>
            <person name="Pangilinan J."/>
            <person name="Lipzen A."/>
            <person name="Riley R."/>
            <person name="Grigoriev I.V."/>
            <person name="Spatafora J.W."/>
            <person name="Choi I.-G."/>
        </authorList>
    </citation>
    <scope>NUCLEOTIDE SEQUENCE [LARGE SCALE GENOMIC DNA]</scope>
    <source>
        <strain evidence="2 3">KUC8140</strain>
    </source>
</reference>
<proteinExistence type="predicted"/>
<organism evidence="2 3">
    <name type="scientific">Schizopora paradoxa</name>
    <dbReference type="NCBI Taxonomy" id="27342"/>
    <lineage>
        <taxon>Eukaryota</taxon>
        <taxon>Fungi</taxon>
        <taxon>Dikarya</taxon>
        <taxon>Basidiomycota</taxon>
        <taxon>Agaricomycotina</taxon>
        <taxon>Agaricomycetes</taxon>
        <taxon>Hymenochaetales</taxon>
        <taxon>Schizoporaceae</taxon>
        <taxon>Schizopora</taxon>
    </lineage>
</organism>
<dbReference type="AlphaFoldDB" id="A0A0H2RGW5"/>
<dbReference type="InParanoid" id="A0A0H2RGW5"/>
<sequence length="146" mass="15438">MKVAFSALLAFSLIATSVAASVDVNARAGNAVAERDTAGEKFDYESEESSKIDVNHRIPGGDVNFEASSADKVSFDFDEHKRDAEAAEEKTCSLKNKDGQHCEILTCLRGTGRCGLSQSGRCQGSGLTGETSSFACRTCKCTADAV</sequence>
<gene>
    <name evidence="2" type="ORF">SCHPADRAFT_906549</name>
</gene>
<protein>
    <submittedName>
        <fullName evidence="2">Uncharacterized protein</fullName>
    </submittedName>
</protein>
<accession>A0A0H2RGW5</accession>
<dbReference type="Proteomes" id="UP000053477">
    <property type="component" value="Unassembled WGS sequence"/>
</dbReference>
<dbReference type="EMBL" id="KQ086016">
    <property type="protein sequence ID" value="KLO10822.1"/>
    <property type="molecule type" value="Genomic_DNA"/>
</dbReference>
<evidence type="ECO:0000256" key="1">
    <source>
        <dbReference type="SAM" id="SignalP"/>
    </source>
</evidence>
<name>A0A0H2RGW5_9AGAM</name>
<keyword evidence="1" id="KW-0732">Signal</keyword>